<comment type="caution">
    <text evidence="2">The sequence shown here is derived from an EMBL/GenBank/DDBJ whole genome shotgun (WGS) entry which is preliminary data.</text>
</comment>
<dbReference type="AlphaFoldDB" id="A0AAD4NU19"/>
<gene>
    <name evidence="2" type="ORF">G6011_00877</name>
</gene>
<evidence type="ECO:0000256" key="1">
    <source>
        <dbReference type="SAM" id="MobiDB-lite"/>
    </source>
</evidence>
<dbReference type="Proteomes" id="UP001199106">
    <property type="component" value="Unassembled WGS sequence"/>
</dbReference>
<dbReference type="EMBL" id="JAANER010000001">
    <property type="protein sequence ID" value="KAG9195756.1"/>
    <property type="molecule type" value="Genomic_DNA"/>
</dbReference>
<keyword evidence="3" id="KW-1185">Reference proteome</keyword>
<reference evidence="2" key="1">
    <citation type="submission" date="2021-07" db="EMBL/GenBank/DDBJ databases">
        <title>Genome Resource of American Ginseng Black Spot Pathogen Alternaria panax.</title>
        <authorList>
            <person name="Qiu C."/>
            <person name="Wang W."/>
            <person name="Liu Z."/>
        </authorList>
    </citation>
    <scope>NUCLEOTIDE SEQUENCE</scope>
    <source>
        <strain evidence="2">BNCC115425</strain>
    </source>
</reference>
<feature type="region of interest" description="Disordered" evidence="1">
    <location>
        <begin position="71"/>
        <end position="93"/>
    </location>
</feature>
<organism evidence="2 3">
    <name type="scientific">Alternaria panax</name>
    <dbReference type="NCBI Taxonomy" id="48097"/>
    <lineage>
        <taxon>Eukaryota</taxon>
        <taxon>Fungi</taxon>
        <taxon>Dikarya</taxon>
        <taxon>Ascomycota</taxon>
        <taxon>Pezizomycotina</taxon>
        <taxon>Dothideomycetes</taxon>
        <taxon>Pleosporomycetidae</taxon>
        <taxon>Pleosporales</taxon>
        <taxon>Pleosporineae</taxon>
        <taxon>Pleosporaceae</taxon>
        <taxon>Alternaria</taxon>
        <taxon>Alternaria sect. Panax</taxon>
    </lineage>
</organism>
<evidence type="ECO:0000313" key="2">
    <source>
        <dbReference type="EMBL" id="KAG9195756.1"/>
    </source>
</evidence>
<accession>A0AAD4NU19</accession>
<protein>
    <submittedName>
        <fullName evidence="2">Uncharacterized protein</fullName>
    </submittedName>
</protein>
<proteinExistence type="predicted"/>
<name>A0AAD4NU19_9PLEO</name>
<evidence type="ECO:0000313" key="3">
    <source>
        <dbReference type="Proteomes" id="UP001199106"/>
    </source>
</evidence>
<sequence length="211" mass="24221">MWLYPESLRVKLIRNYQKQLAHLTTLAQFGKDSEPETPIPCQRAGTGKMVHDVTNEHILRSQRYYGTQQVRPNVPVFPQPNAEDTARRSQRSRVWPVRSTNIVREVPGQSGVTDLGDITSDLRARLPSRSNGKCRVHHAQHRQDMNTFARTVVNERPDEGDIDPNWTRDENFDEEQSLGEDFEMVQFEGDLTEGFEDVDRDIPTAFNGKTS</sequence>